<dbReference type="GO" id="GO:0061630">
    <property type="term" value="F:ubiquitin protein ligase activity"/>
    <property type="evidence" value="ECO:0007669"/>
    <property type="project" value="UniProtKB-EC"/>
</dbReference>
<evidence type="ECO:0000256" key="12">
    <source>
        <dbReference type="ARBA" id="ARBA00022989"/>
    </source>
</evidence>
<dbReference type="PROSITE" id="PS50089">
    <property type="entry name" value="ZF_RING_2"/>
    <property type="match status" value="1"/>
</dbReference>
<dbReference type="InterPro" id="IPR025287">
    <property type="entry name" value="WAK_GUB"/>
</dbReference>
<evidence type="ECO:0000256" key="1">
    <source>
        <dbReference type="ARBA" id="ARBA00000900"/>
    </source>
</evidence>
<sequence>MTTLIPLFLLLLTIQCASGSQELDAACPTTYCGRIEIKFPFGLKGTNQSGRRCSYPDFSVSCNNQSQIILSLPDSSGDLLIKGIDYASQTLLVNDPSQCLPRRFFLDRLKLSSSPFILDPALYHLISLTFLRCPYNLTQNDQFTSVHCLSDLANSSFAVIYLWARFIPPLLNESCEVINSSVPYPISNLDTWPVDIGNDLQLTWDRPQCGRCEDLGQDCGFAGDLGHRTACFSRPHESSGLSRGIKYGLTLGVGVPGLLCLIGLSCFICGRIRRRRNIRPSIDLPITSYVVQSGPFRMGLDGSTIEKYPMTLLGESKRLPKPNDNTCSICLSEYEPKETLRTIPDCNHYFHAHCIDEWLRMNATCPVCRNSPTLTPSSTSSSSSLSPPSSVFSSH</sequence>
<dbReference type="Gene3D" id="3.30.40.10">
    <property type="entry name" value="Zinc/RING finger domain, C3HC4 (zinc finger)"/>
    <property type="match status" value="1"/>
</dbReference>
<dbReference type="EC" id="2.3.2.27" evidence="4"/>
<name>A0AAE1MI90_9FABA</name>
<dbReference type="PANTHER" id="PTHR46279:SF31">
    <property type="entry name" value="RING-H2 FINGER PROTEIN ATL20-LIKE ISOFORM X1"/>
    <property type="match status" value="1"/>
</dbReference>
<evidence type="ECO:0000256" key="10">
    <source>
        <dbReference type="ARBA" id="ARBA00022786"/>
    </source>
</evidence>
<reference evidence="20" key="1">
    <citation type="submission" date="2023-10" db="EMBL/GenBank/DDBJ databases">
        <title>Chromosome-level genome of the transformable northern wattle, Acacia crassicarpa.</title>
        <authorList>
            <person name="Massaro I."/>
            <person name="Sinha N.R."/>
            <person name="Poethig S."/>
            <person name="Leichty A.R."/>
        </authorList>
    </citation>
    <scope>NUCLEOTIDE SEQUENCE</scope>
    <source>
        <strain evidence="20">Acra3RX</strain>
        <tissue evidence="20">Leaf</tissue>
    </source>
</reference>
<dbReference type="Pfam" id="PF13947">
    <property type="entry name" value="GUB_WAK_bind"/>
    <property type="match status" value="1"/>
</dbReference>
<evidence type="ECO:0000256" key="13">
    <source>
        <dbReference type="ARBA" id="ARBA00023136"/>
    </source>
</evidence>
<dbReference type="AlphaFoldDB" id="A0AAE1MI90"/>
<evidence type="ECO:0000256" key="2">
    <source>
        <dbReference type="ARBA" id="ARBA00004167"/>
    </source>
</evidence>
<dbReference type="InterPro" id="IPR046948">
    <property type="entry name" value="ATL20-22-like"/>
</dbReference>
<proteinExistence type="inferred from homology"/>
<dbReference type="InterPro" id="IPR013083">
    <property type="entry name" value="Znf_RING/FYVE/PHD"/>
</dbReference>
<keyword evidence="9 15" id="KW-0863">Zinc-finger</keyword>
<dbReference type="SUPFAM" id="SSF57850">
    <property type="entry name" value="RING/U-box"/>
    <property type="match status" value="1"/>
</dbReference>
<evidence type="ECO:0000256" key="6">
    <source>
        <dbReference type="ARBA" id="ARBA00022692"/>
    </source>
</evidence>
<dbReference type="GO" id="GO:0008270">
    <property type="term" value="F:zinc ion binding"/>
    <property type="evidence" value="ECO:0007669"/>
    <property type="project" value="UniProtKB-KW"/>
</dbReference>
<dbReference type="Proteomes" id="UP001293593">
    <property type="component" value="Unassembled WGS sequence"/>
</dbReference>
<evidence type="ECO:0000313" key="21">
    <source>
        <dbReference type="Proteomes" id="UP001293593"/>
    </source>
</evidence>
<evidence type="ECO:0000256" key="15">
    <source>
        <dbReference type="PROSITE-ProRule" id="PRU00175"/>
    </source>
</evidence>
<feature type="signal peptide" evidence="18">
    <location>
        <begin position="1"/>
        <end position="19"/>
    </location>
</feature>
<dbReference type="CDD" id="cd16461">
    <property type="entry name" value="RING-H2_EL5-like"/>
    <property type="match status" value="1"/>
</dbReference>
<dbReference type="GO" id="GO:0030247">
    <property type="term" value="F:polysaccharide binding"/>
    <property type="evidence" value="ECO:0007669"/>
    <property type="project" value="InterPro"/>
</dbReference>
<evidence type="ECO:0000259" key="19">
    <source>
        <dbReference type="PROSITE" id="PS50089"/>
    </source>
</evidence>
<evidence type="ECO:0000256" key="14">
    <source>
        <dbReference type="ARBA" id="ARBA00024209"/>
    </source>
</evidence>
<keyword evidence="13 17" id="KW-0472">Membrane</keyword>
<feature type="region of interest" description="Disordered" evidence="16">
    <location>
        <begin position="373"/>
        <end position="395"/>
    </location>
</feature>
<dbReference type="Pfam" id="PF13639">
    <property type="entry name" value="zf-RING_2"/>
    <property type="match status" value="1"/>
</dbReference>
<evidence type="ECO:0000256" key="9">
    <source>
        <dbReference type="ARBA" id="ARBA00022771"/>
    </source>
</evidence>
<comment type="similarity">
    <text evidence="14">Belongs to the RING-type zinc finger family. ATL subfamily.</text>
</comment>
<keyword evidence="8 18" id="KW-0732">Signal</keyword>
<dbReference type="PANTHER" id="PTHR46279">
    <property type="entry name" value="RING/U-BOX SUPERFAMILY PROTEIN"/>
    <property type="match status" value="1"/>
</dbReference>
<organism evidence="20 21">
    <name type="scientific">Acacia crassicarpa</name>
    <name type="common">northern wattle</name>
    <dbReference type="NCBI Taxonomy" id="499986"/>
    <lineage>
        <taxon>Eukaryota</taxon>
        <taxon>Viridiplantae</taxon>
        <taxon>Streptophyta</taxon>
        <taxon>Embryophyta</taxon>
        <taxon>Tracheophyta</taxon>
        <taxon>Spermatophyta</taxon>
        <taxon>Magnoliopsida</taxon>
        <taxon>eudicotyledons</taxon>
        <taxon>Gunneridae</taxon>
        <taxon>Pentapetalae</taxon>
        <taxon>rosids</taxon>
        <taxon>fabids</taxon>
        <taxon>Fabales</taxon>
        <taxon>Fabaceae</taxon>
        <taxon>Caesalpinioideae</taxon>
        <taxon>mimosoid clade</taxon>
        <taxon>Acacieae</taxon>
        <taxon>Acacia</taxon>
    </lineage>
</organism>
<keyword evidence="11" id="KW-0862">Zinc</keyword>
<evidence type="ECO:0000256" key="5">
    <source>
        <dbReference type="ARBA" id="ARBA00022679"/>
    </source>
</evidence>
<dbReference type="InterPro" id="IPR001841">
    <property type="entry name" value="Znf_RING"/>
</dbReference>
<keyword evidence="7" id="KW-0479">Metal-binding</keyword>
<feature type="chain" id="PRO_5042053988" description="RING-type E3 ubiquitin transferase" evidence="18">
    <location>
        <begin position="20"/>
        <end position="395"/>
    </location>
</feature>
<evidence type="ECO:0000256" key="16">
    <source>
        <dbReference type="SAM" id="MobiDB-lite"/>
    </source>
</evidence>
<comment type="subcellular location">
    <subcellularLocation>
        <location evidence="2">Membrane</location>
        <topology evidence="2">Single-pass membrane protein</topology>
    </subcellularLocation>
</comment>
<evidence type="ECO:0000256" key="18">
    <source>
        <dbReference type="SAM" id="SignalP"/>
    </source>
</evidence>
<feature type="transmembrane region" description="Helical" evidence="17">
    <location>
        <begin position="247"/>
        <end position="269"/>
    </location>
</feature>
<keyword evidence="10" id="KW-0833">Ubl conjugation pathway</keyword>
<feature type="domain" description="RING-type" evidence="19">
    <location>
        <begin position="327"/>
        <end position="369"/>
    </location>
</feature>
<comment type="pathway">
    <text evidence="3">Protein modification; protein ubiquitination.</text>
</comment>
<keyword evidence="5" id="KW-0808">Transferase</keyword>
<evidence type="ECO:0000256" key="11">
    <source>
        <dbReference type="ARBA" id="ARBA00022833"/>
    </source>
</evidence>
<dbReference type="EMBL" id="JAWXYG010000009">
    <property type="protein sequence ID" value="KAK4262898.1"/>
    <property type="molecule type" value="Genomic_DNA"/>
</dbReference>
<accession>A0AAE1MI90</accession>
<gene>
    <name evidence="20" type="ORF">QN277_028393</name>
</gene>
<comment type="catalytic activity">
    <reaction evidence="1">
        <text>S-ubiquitinyl-[E2 ubiquitin-conjugating enzyme]-L-cysteine + [acceptor protein]-L-lysine = [E2 ubiquitin-conjugating enzyme]-L-cysteine + N(6)-ubiquitinyl-[acceptor protein]-L-lysine.</text>
        <dbReference type="EC" id="2.3.2.27"/>
    </reaction>
</comment>
<keyword evidence="12 17" id="KW-1133">Transmembrane helix</keyword>
<evidence type="ECO:0000256" key="4">
    <source>
        <dbReference type="ARBA" id="ARBA00012483"/>
    </source>
</evidence>
<keyword evidence="21" id="KW-1185">Reference proteome</keyword>
<evidence type="ECO:0000313" key="20">
    <source>
        <dbReference type="EMBL" id="KAK4262898.1"/>
    </source>
</evidence>
<evidence type="ECO:0000256" key="17">
    <source>
        <dbReference type="SAM" id="Phobius"/>
    </source>
</evidence>
<evidence type="ECO:0000256" key="7">
    <source>
        <dbReference type="ARBA" id="ARBA00022723"/>
    </source>
</evidence>
<protein>
    <recommendedName>
        <fullName evidence="4">RING-type E3 ubiquitin transferase</fullName>
        <ecNumber evidence="4">2.3.2.27</ecNumber>
    </recommendedName>
</protein>
<evidence type="ECO:0000256" key="8">
    <source>
        <dbReference type="ARBA" id="ARBA00022729"/>
    </source>
</evidence>
<evidence type="ECO:0000256" key="3">
    <source>
        <dbReference type="ARBA" id="ARBA00004906"/>
    </source>
</evidence>
<comment type="caution">
    <text evidence="20">The sequence shown here is derived from an EMBL/GenBank/DDBJ whole genome shotgun (WGS) entry which is preliminary data.</text>
</comment>
<dbReference type="GO" id="GO:0016020">
    <property type="term" value="C:membrane"/>
    <property type="evidence" value="ECO:0007669"/>
    <property type="project" value="UniProtKB-SubCell"/>
</dbReference>
<dbReference type="SMART" id="SM00184">
    <property type="entry name" value="RING"/>
    <property type="match status" value="1"/>
</dbReference>
<keyword evidence="6 17" id="KW-0812">Transmembrane</keyword>